<dbReference type="OMA" id="CEQKSIV"/>
<reference evidence="2 3" key="1">
    <citation type="journal article" date="2010" name="Plant Cell">
        <title>The Chlorella variabilis NC64A genome reveals adaptation to photosymbiosis, coevolution with viruses, and cryptic sex.</title>
        <authorList>
            <person name="Blanc G."/>
            <person name="Duncan G."/>
            <person name="Agarkova I."/>
            <person name="Borodovsky M."/>
            <person name="Gurnon J."/>
            <person name="Kuo A."/>
            <person name="Lindquist E."/>
            <person name="Lucas S."/>
            <person name="Pangilinan J."/>
            <person name="Polle J."/>
            <person name="Salamov A."/>
            <person name="Terry A."/>
            <person name="Yamada T."/>
            <person name="Dunigan D.D."/>
            <person name="Grigoriev I.V."/>
            <person name="Claverie J.M."/>
            <person name="Van Etten J.L."/>
        </authorList>
    </citation>
    <scope>NUCLEOTIDE SEQUENCE [LARGE SCALE GENOMIC DNA]</scope>
    <source>
        <strain evidence="2 3">NC64A</strain>
    </source>
</reference>
<evidence type="ECO:0008006" key="4">
    <source>
        <dbReference type="Google" id="ProtNLM"/>
    </source>
</evidence>
<feature type="region of interest" description="Disordered" evidence="1">
    <location>
        <begin position="201"/>
        <end position="220"/>
    </location>
</feature>
<feature type="region of interest" description="Disordered" evidence="1">
    <location>
        <begin position="418"/>
        <end position="438"/>
    </location>
</feature>
<feature type="region of interest" description="Disordered" evidence="1">
    <location>
        <begin position="302"/>
        <end position="324"/>
    </location>
</feature>
<dbReference type="OrthoDB" id="10265409at2759"/>
<dbReference type="eggNOG" id="KOG2432">
    <property type="taxonomic scope" value="Eukaryota"/>
</dbReference>
<dbReference type="Proteomes" id="UP000008141">
    <property type="component" value="Unassembled WGS sequence"/>
</dbReference>
<feature type="compositionally biased region" description="Gly residues" evidence="1">
    <location>
        <begin position="426"/>
        <end position="435"/>
    </location>
</feature>
<dbReference type="GO" id="GO:0055037">
    <property type="term" value="C:recycling endosome"/>
    <property type="evidence" value="ECO:0007669"/>
    <property type="project" value="TreeGrafter"/>
</dbReference>
<organism evidence="3">
    <name type="scientific">Chlorella variabilis</name>
    <name type="common">Green alga</name>
    <dbReference type="NCBI Taxonomy" id="554065"/>
    <lineage>
        <taxon>Eukaryota</taxon>
        <taxon>Viridiplantae</taxon>
        <taxon>Chlorophyta</taxon>
        <taxon>core chlorophytes</taxon>
        <taxon>Trebouxiophyceae</taxon>
        <taxon>Chlorellales</taxon>
        <taxon>Chlorellaceae</taxon>
        <taxon>Chlorella clade</taxon>
        <taxon>Chlorella</taxon>
    </lineage>
</organism>
<proteinExistence type="predicted"/>
<accession>E1Z5W5</accession>
<evidence type="ECO:0000313" key="3">
    <source>
        <dbReference type="Proteomes" id="UP000008141"/>
    </source>
</evidence>
<dbReference type="AlphaFoldDB" id="E1Z5W5"/>
<sequence length="503" mass="53562">MALCAIVEVLFDIDAGHEVTHAYPSGTLAEEELSDVAFCAFPDSMSMELRGGSSVRDSSFSFRVRRRATPPGAPHSPHAFLYGHAFCRQRQDERLRRGCEQKSIVLLSYLPLFGVLEPLARLVGPTALSYGPDALREALPEWPNVLSTGHTAATLPPSSSSDRLEEAAGSTGSTASLHASESGASIGSSGGGYGGGGGGGGGGLAAGRQGGGTSRLGGMLRRRPATPAALLSEPLDHCWMGYKPLSRPDKPVLQRLVHPQPSDPADRWRRLAAVNSSMLRRHFQDLTRALLMPLLPYLTPTLPPPPPADAAGEPPLASPQQPPPLAQLDVPALLARLGSKEVVLPQALLERFGGQRGLLAFYERFLRSPNLVAFLHLRRLAAEEWQRQEWAAAARAPQEELLSVESFFLLEQQLAKAQQQPQQQQGDGGGGGERGGAAALADQLQEKLRVAFSALPPDLQQAILHTPSHAAFLGDQQQQEWLLQQAQLGQQAGGAGTPAAAST</sequence>
<dbReference type="GeneID" id="17358312"/>
<dbReference type="PANTHER" id="PTHR13677">
    <property type="entry name" value="LD41638P"/>
    <property type="match status" value="1"/>
</dbReference>
<feature type="region of interest" description="Disordered" evidence="1">
    <location>
        <begin position="149"/>
        <end position="191"/>
    </location>
</feature>
<dbReference type="EMBL" id="GL433837">
    <property type="protein sequence ID" value="EFN58825.1"/>
    <property type="molecule type" value="Genomic_DNA"/>
</dbReference>
<evidence type="ECO:0000313" key="2">
    <source>
        <dbReference type="EMBL" id="EFN58825.1"/>
    </source>
</evidence>
<dbReference type="GO" id="GO:0005085">
    <property type="term" value="F:guanyl-nucleotide exchange factor activity"/>
    <property type="evidence" value="ECO:0007669"/>
    <property type="project" value="InterPro"/>
</dbReference>
<dbReference type="InterPro" id="IPR024224">
    <property type="entry name" value="DENND6"/>
</dbReference>
<protein>
    <recommendedName>
        <fullName evidence="4">UDENN domain-containing protein</fullName>
    </recommendedName>
</protein>
<name>E1Z5W5_CHLVA</name>
<evidence type="ECO:0000256" key="1">
    <source>
        <dbReference type="SAM" id="MobiDB-lite"/>
    </source>
</evidence>
<feature type="compositionally biased region" description="Gly residues" evidence="1">
    <location>
        <begin position="201"/>
        <end position="215"/>
    </location>
</feature>
<dbReference type="KEGG" id="cvr:CHLNCDRAFT_140656"/>
<gene>
    <name evidence="2" type="ORF">CHLNCDRAFT_140656</name>
</gene>
<dbReference type="FunCoup" id="E1Z5W5">
    <property type="interactions" value="1824"/>
</dbReference>
<feature type="compositionally biased region" description="Polar residues" evidence="1">
    <location>
        <begin position="149"/>
        <end position="161"/>
    </location>
</feature>
<dbReference type="RefSeq" id="XP_005850927.1">
    <property type="nucleotide sequence ID" value="XM_005850865.1"/>
</dbReference>
<dbReference type="PANTHER" id="PTHR13677:SF0">
    <property type="entry name" value="LD41638P"/>
    <property type="match status" value="1"/>
</dbReference>
<keyword evidence="3" id="KW-1185">Reference proteome</keyword>
<dbReference type="InParanoid" id="E1Z5W5"/>